<evidence type="ECO:0000313" key="2">
    <source>
        <dbReference type="Proteomes" id="UP000319335"/>
    </source>
</evidence>
<reference evidence="1 2" key="1">
    <citation type="submission" date="2019-06" db="EMBL/GenBank/DDBJ databases">
        <title>Draft genome sequence of Methanolobus vulcani B1d.</title>
        <authorList>
            <person name="Creighbaum A.J."/>
            <person name="Ticak T."/>
            <person name="Hariraju D."/>
            <person name="Arivett B.A."/>
            <person name="Ferguson D.J.Jr."/>
        </authorList>
    </citation>
    <scope>NUCLEOTIDE SEQUENCE [LARGE SCALE GENOMIC DNA]</scope>
    <source>
        <strain evidence="1 2">B1d</strain>
    </source>
</reference>
<dbReference type="AlphaFoldDB" id="A0A7Z8P1Q1"/>
<protein>
    <submittedName>
        <fullName evidence="1">Uncharacterized protein</fullName>
    </submittedName>
</protein>
<keyword evidence="2" id="KW-1185">Reference proteome</keyword>
<proteinExistence type="predicted"/>
<name>A0A7Z8P1Q1_9EURY</name>
<organism evidence="1 2">
    <name type="scientific">Methanolobus vulcani</name>
    <dbReference type="NCBI Taxonomy" id="38026"/>
    <lineage>
        <taxon>Archaea</taxon>
        <taxon>Methanobacteriati</taxon>
        <taxon>Methanobacteriota</taxon>
        <taxon>Stenosarchaea group</taxon>
        <taxon>Methanomicrobia</taxon>
        <taxon>Methanosarcinales</taxon>
        <taxon>Methanosarcinaceae</taxon>
        <taxon>Methanolobus</taxon>
    </lineage>
</organism>
<accession>A0A7Z8P1Q1</accession>
<evidence type="ECO:0000313" key="1">
    <source>
        <dbReference type="EMBL" id="TQD24976.1"/>
    </source>
</evidence>
<sequence length="157" mass="17807">MEYVELSVYGNVYRFENVSNEDTSKIFEQLSGAKILNKNADISVKNSGSTEQMTKDTSDLCDSSSYDIINPTTDEIKDYILAQPNYEHSVKAILSYYNNGKKYTLGKNATDELFNIWNSVSQRTSDIRDSIKSENVNNGKWEGKRVGKGKVFLFVNE</sequence>
<dbReference type="Proteomes" id="UP000319335">
    <property type="component" value="Unassembled WGS sequence"/>
</dbReference>
<dbReference type="EMBL" id="VIAQ01000015">
    <property type="protein sequence ID" value="TQD24976.1"/>
    <property type="molecule type" value="Genomic_DNA"/>
</dbReference>
<gene>
    <name evidence="1" type="ORF">FKV42_07875</name>
</gene>
<dbReference type="RefSeq" id="WP_154809702.1">
    <property type="nucleotide sequence ID" value="NZ_VIAQ01000015.1"/>
</dbReference>
<comment type="caution">
    <text evidence="1">The sequence shown here is derived from an EMBL/GenBank/DDBJ whole genome shotgun (WGS) entry which is preliminary data.</text>
</comment>